<accession>A0A1G4M7W3</accession>
<dbReference type="STRING" id="4955.A0A1G4M7W3"/>
<evidence type="ECO:0000313" key="2">
    <source>
        <dbReference type="Proteomes" id="UP000190831"/>
    </source>
</evidence>
<proteinExistence type="predicted"/>
<name>A0A1G4M7W3_LACFM</name>
<dbReference type="AlphaFoldDB" id="A0A1G4M7W3"/>
<evidence type="ECO:0000313" key="1">
    <source>
        <dbReference type="EMBL" id="SCV99936.1"/>
    </source>
</evidence>
<dbReference type="OrthoDB" id="4055114at2759"/>
<protein>
    <submittedName>
        <fullName evidence="1">LAFE_0B05798g1_1</fullName>
    </submittedName>
</protein>
<gene>
    <name evidence="1" type="ORF">LAFE_0B05798G</name>
</gene>
<sequence>MPSPTLLSTSFEVDLFIAVGIIRNRNKELWMKISESIDLTRRSDRVLEPKFANKFVTPSAVSASSRDTKDDILSIVDPVIYRITLNGLFVHLKPAYFFLRRYNFNSRSLSRKQSLVESLSQDLTDDEMTRWLIPSFKQLKWLTALKGDTEERAADTKMLVSCFELLLVSYYAFHAEEKRTRHIITQNLILKFLKDELFIDSNDKSKLPKLLIDYDRRNSVNAPLISFSALCVEQWRILSIILNFKIRLNHFEFSLEIIYFLLDILESLTVCFIQIGQVELEAHAGMKVPAYKKFHMMRSKQMNYRFVTAFLKATQNTTKDTSLKRIEIALDNLFDVFGKIVWTDAILNYAEEDGLIATKLLNYRVYLQSSVLTTGNLDIIQKFRKTRWPQIEAKHLVHNA</sequence>
<keyword evidence="2" id="KW-1185">Reference proteome</keyword>
<organism evidence="1 2">
    <name type="scientific">Lachancea fermentati</name>
    <name type="common">Zygosaccharomyces fermentati</name>
    <dbReference type="NCBI Taxonomy" id="4955"/>
    <lineage>
        <taxon>Eukaryota</taxon>
        <taxon>Fungi</taxon>
        <taxon>Dikarya</taxon>
        <taxon>Ascomycota</taxon>
        <taxon>Saccharomycotina</taxon>
        <taxon>Saccharomycetes</taxon>
        <taxon>Saccharomycetales</taxon>
        <taxon>Saccharomycetaceae</taxon>
        <taxon>Lachancea</taxon>
    </lineage>
</organism>
<dbReference type="Proteomes" id="UP000190831">
    <property type="component" value="Chromosome B"/>
</dbReference>
<dbReference type="EMBL" id="LT598489">
    <property type="protein sequence ID" value="SCV99936.1"/>
    <property type="molecule type" value="Genomic_DNA"/>
</dbReference>
<reference evidence="2" key="1">
    <citation type="submission" date="2016-03" db="EMBL/GenBank/DDBJ databases">
        <authorList>
            <person name="Devillers H."/>
        </authorList>
    </citation>
    <scope>NUCLEOTIDE SEQUENCE [LARGE SCALE GENOMIC DNA]</scope>
</reference>